<dbReference type="Gene3D" id="2.60.40.2620">
    <property type="entry name" value="Fimbrillin-like"/>
    <property type="match status" value="1"/>
</dbReference>
<evidence type="ECO:0000313" key="2">
    <source>
        <dbReference type="EMBL" id="RGS12109.1"/>
    </source>
</evidence>
<evidence type="ECO:0000313" key="3">
    <source>
        <dbReference type="Proteomes" id="UP000283872"/>
    </source>
</evidence>
<feature type="signal peptide" evidence="1">
    <location>
        <begin position="1"/>
        <end position="20"/>
    </location>
</feature>
<dbReference type="CDD" id="cd13120">
    <property type="entry name" value="BF2867_like_N"/>
    <property type="match status" value="1"/>
</dbReference>
<organism evidence="2 3">
    <name type="scientific">Segatella copri</name>
    <dbReference type="NCBI Taxonomy" id="165179"/>
    <lineage>
        <taxon>Bacteria</taxon>
        <taxon>Pseudomonadati</taxon>
        <taxon>Bacteroidota</taxon>
        <taxon>Bacteroidia</taxon>
        <taxon>Bacteroidales</taxon>
        <taxon>Prevotellaceae</taxon>
        <taxon>Segatella</taxon>
    </lineage>
</organism>
<name>A0A3E5DZK7_9BACT</name>
<dbReference type="Gene3D" id="2.60.40.2630">
    <property type="match status" value="1"/>
</dbReference>
<dbReference type="AlphaFoldDB" id="A0A3E5DZK7"/>
<dbReference type="InterPro" id="IPR025049">
    <property type="entry name" value="Mfa-like_1"/>
</dbReference>
<dbReference type="CDD" id="cd13121">
    <property type="entry name" value="BF2867_like_C"/>
    <property type="match status" value="1"/>
</dbReference>
<dbReference type="EMBL" id="QRVA01000041">
    <property type="protein sequence ID" value="RGS12109.1"/>
    <property type="molecule type" value="Genomic_DNA"/>
</dbReference>
<sequence length="327" mass="35529">MNMKLSSLLPQMACTLLLMASCSQEDSMTPGESPSSVGGIHITTQVSGIVTRGITETATLQNFGICIQGSGEHASSLLYNNVEMTKNGEEWTSATPMLWKSEIPSADIIAYAPYQADISEALATQKQFPVSVKAVQTKEDLSSDLLVFKAKDYAPTIVGENKDKIVEVKFDHAFSQLMVTFNFDSAFSNDEVDLSKIEDVRVEGTVLSGVCDFSHDKPQITVQADAAAESITPENVSFQAKDAEHASISAQYSSLLVPQTIQAANQPLKVSFRLGETTYSWKSNTDITLEQGKYYTLSLNIRKTGVVVEGTIQGWIPAEGNNEYVAN</sequence>
<feature type="chain" id="PRO_5043182786" evidence="1">
    <location>
        <begin position="21"/>
        <end position="327"/>
    </location>
</feature>
<evidence type="ECO:0000256" key="1">
    <source>
        <dbReference type="SAM" id="SignalP"/>
    </source>
</evidence>
<gene>
    <name evidence="2" type="ORF">DWY11_12840</name>
</gene>
<reference evidence="2 3" key="1">
    <citation type="submission" date="2018-08" db="EMBL/GenBank/DDBJ databases">
        <title>A genome reference for cultivated species of the human gut microbiota.</title>
        <authorList>
            <person name="Zou Y."/>
            <person name="Xue W."/>
            <person name="Luo G."/>
        </authorList>
    </citation>
    <scope>NUCLEOTIDE SEQUENCE [LARGE SCALE GENOMIC DNA]</scope>
    <source>
        <strain evidence="2 3">AF24-12</strain>
    </source>
</reference>
<dbReference type="Proteomes" id="UP000283872">
    <property type="component" value="Unassembled WGS sequence"/>
</dbReference>
<dbReference type="InterPro" id="IPR042278">
    <property type="entry name" value="Mfa-like_1_N"/>
</dbReference>
<dbReference type="Pfam" id="PF13149">
    <property type="entry name" value="Mfa_like_1"/>
    <property type="match status" value="1"/>
</dbReference>
<accession>A0A3E5DZK7</accession>
<protein>
    <submittedName>
        <fullName evidence="2">Fimbrillin family protein</fullName>
    </submittedName>
</protein>
<keyword evidence="1" id="KW-0732">Signal</keyword>
<dbReference type="PROSITE" id="PS51257">
    <property type="entry name" value="PROKAR_LIPOPROTEIN"/>
    <property type="match status" value="1"/>
</dbReference>
<proteinExistence type="predicted"/>
<comment type="caution">
    <text evidence="2">The sequence shown here is derived from an EMBL/GenBank/DDBJ whole genome shotgun (WGS) entry which is preliminary data.</text>
</comment>